<gene>
    <name evidence="4" type="ORF">FXF65_35890</name>
</gene>
<sequence length="291" mass="31053">MRVAALRGRLVLMSDAGTVDVAEASAGRFGPDPMDAYRDWDEFRAWAADTELGAAADCEPRELTNPVPKPTQVFGVGANYRDHVEEAGASPTAVPLIFTKFPSCLAGPFEDVPLPSRKVDWEVELVVVMGRRAERVAAADAWSHVAGLTAGQDISERVVQLTGDHPQFSMGKSFPAFGPVGPSVVSVDEFADPDNLELGCAIDGVVMQKGRTENLIFSVPDLIAYLSGICTLLPGDLIFTGTPAGVGAFRRPRRFLGPGETLTTWVEGVGVMRNTITAGPTYVARAEARHA</sequence>
<evidence type="ECO:0000256" key="1">
    <source>
        <dbReference type="ARBA" id="ARBA00010211"/>
    </source>
</evidence>
<accession>A0A5D0TVL4</accession>
<dbReference type="SUPFAM" id="SSF56529">
    <property type="entry name" value="FAH"/>
    <property type="match status" value="1"/>
</dbReference>
<dbReference type="PANTHER" id="PTHR42796">
    <property type="entry name" value="FUMARYLACETOACETATE HYDROLASE DOMAIN-CONTAINING PROTEIN 2A-RELATED"/>
    <property type="match status" value="1"/>
</dbReference>
<dbReference type="InterPro" id="IPR036663">
    <property type="entry name" value="Fumarylacetoacetase_C_sf"/>
</dbReference>
<dbReference type="InterPro" id="IPR011234">
    <property type="entry name" value="Fumarylacetoacetase-like_C"/>
</dbReference>
<keyword evidence="2" id="KW-0479">Metal-binding</keyword>
<reference evidence="4 5" key="1">
    <citation type="submission" date="2019-08" db="EMBL/GenBank/DDBJ databases">
        <title>Actinomadura sp. nov. CYP1-5 isolated from mountain soil.</title>
        <authorList>
            <person name="Songsumanus A."/>
            <person name="Kuncharoen N."/>
            <person name="Kudo T."/>
            <person name="Yuki M."/>
            <person name="Igarashi Y."/>
            <person name="Tanasupawat S."/>
        </authorList>
    </citation>
    <scope>NUCLEOTIDE SEQUENCE [LARGE SCALE GENOMIC DNA]</scope>
    <source>
        <strain evidence="4 5">GKU157</strain>
    </source>
</reference>
<proteinExistence type="inferred from homology"/>
<dbReference type="Gene3D" id="3.90.850.10">
    <property type="entry name" value="Fumarylacetoacetase-like, C-terminal domain"/>
    <property type="match status" value="1"/>
</dbReference>
<comment type="caution">
    <text evidence="4">The sequence shown here is derived from an EMBL/GenBank/DDBJ whole genome shotgun (WGS) entry which is preliminary data.</text>
</comment>
<evidence type="ECO:0000313" key="5">
    <source>
        <dbReference type="Proteomes" id="UP000322634"/>
    </source>
</evidence>
<organism evidence="4 5">
    <name type="scientific">Actinomadura syzygii</name>
    <dbReference type="NCBI Taxonomy" id="1427538"/>
    <lineage>
        <taxon>Bacteria</taxon>
        <taxon>Bacillati</taxon>
        <taxon>Actinomycetota</taxon>
        <taxon>Actinomycetes</taxon>
        <taxon>Streptosporangiales</taxon>
        <taxon>Thermomonosporaceae</taxon>
        <taxon>Actinomadura</taxon>
    </lineage>
</organism>
<dbReference type="EMBL" id="VSFF01000015">
    <property type="protein sequence ID" value="TYC08909.1"/>
    <property type="molecule type" value="Genomic_DNA"/>
</dbReference>
<dbReference type="InterPro" id="IPR051121">
    <property type="entry name" value="FAH"/>
</dbReference>
<evidence type="ECO:0000256" key="2">
    <source>
        <dbReference type="ARBA" id="ARBA00022723"/>
    </source>
</evidence>
<keyword evidence="4" id="KW-0378">Hydrolase</keyword>
<dbReference type="GO" id="GO:0046872">
    <property type="term" value="F:metal ion binding"/>
    <property type="evidence" value="ECO:0007669"/>
    <property type="project" value="UniProtKB-KW"/>
</dbReference>
<feature type="domain" description="Fumarylacetoacetase-like C-terminal" evidence="3">
    <location>
        <begin position="73"/>
        <end position="276"/>
    </location>
</feature>
<keyword evidence="5" id="KW-1185">Reference proteome</keyword>
<protein>
    <submittedName>
        <fullName evidence="4">Fumarylacetoacetate hydrolase family protein</fullName>
    </submittedName>
</protein>
<dbReference type="AlphaFoldDB" id="A0A5D0TVL4"/>
<dbReference type="GO" id="GO:0044281">
    <property type="term" value="P:small molecule metabolic process"/>
    <property type="evidence" value="ECO:0007669"/>
    <property type="project" value="UniProtKB-ARBA"/>
</dbReference>
<evidence type="ECO:0000259" key="3">
    <source>
        <dbReference type="Pfam" id="PF01557"/>
    </source>
</evidence>
<name>A0A5D0TVL4_9ACTN</name>
<dbReference type="RefSeq" id="WP_148354528.1">
    <property type="nucleotide sequence ID" value="NZ_JBHSBF010000032.1"/>
</dbReference>
<dbReference type="PANTHER" id="PTHR42796:SF4">
    <property type="entry name" value="FUMARYLACETOACETATE HYDROLASE DOMAIN-CONTAINING PROTEIN 2A"/>
    <property type="match status" value="1"/>
</dbReference>
<evidence type="ECO:0000313" key="4">
    <source>
        <dbReference type="EMBL" id="TYC08909.1"/>
    </source>
</evidence>
<comment type="similarity">
    <text evidence="1">Belongs to the FAH family.</text>
</comment>
<dbReference type="Pfam" id="PF01557">
    <property type="entry name" value="FAA_hydrolase"/>
    <property type="match status" value="1"/>
</dbReference>
<dbReference type="GO" id="GO:0016787">
    <property type="term" value="F:hydrolase activity"/>
    <property type="evidence" value="ECO:0007669"/>
    <property type="project" value="UniProtKB-KW"/>
</dbReference>
<dbReference type="OrthoDB" id="9805307at2"/>
<dbReference type="Proteomes" id="UP000322634">
    <property type="component" value="Unassembled WGS sequence"/>
</dbReference>